<proteinExistence type="predicted"/>
<accession>A0A0S6UC24</accession>
<dbReference type="AlphaFoldDB" id="A0A0S6UC24"/>
<sequence>MPPRYVKFFPANRQVPPFNPLNGGTPVMRDCLLNNLAVTIFSPGWQRVSL</sequence>
<dbReference type="EMBL" id="DF238840">
    <property type="protein sequence ID" value="GAF25116.1"/>
    <property type="molecule type" value="Genomic_DNA"/>
</dbReference>
<dbReference type="Proteomes" id="UP000063718">
    <property type="component" value="Unassembled WGS sequence"/>
</dbReference>
<protein>
    <submittedName>
        <fullName evidence="1">Uncharacterized protein</fullName>
    </submittedName>
</protein>
<organism evidence="1">
    <name type="scientific">Moorella thermoacetica Y72</name>
    <dbReference type="NCBI Taxonomy" id="1325331"/>
    <lineage>
        <taxon>Bacteria</taxon>
        <taxon>Bacillati</taxon>
        <taxon>Bacillota</taxon>
        <taxon>Clostridia</taxon>
        <taxon>Neomoorellales</taxon>
        <taxon>Neomoorellaceae</taxon>
        <taxon>Neomoorella</taxon>
    </lineage>
</organism>
<gene>
    <name evidence="1" type="ORF">MTY_0445</name>
</gene>
<name>A0A0S6UC24_NEOTH</name>
<reference evidence="1" key="1">
    <citation type="journal article" date="2014" name="Gene">
        <title>Genome-guided analysis of transformation efficiency and carbon dioxide assimilation by Moorella thermoacetica Y72.</title>
        <authorList>
            <person name="Tsukahara K."/>
            <person name="Kita A."/>
            <person name="Nakashimada Y."/>
            <person name="Hoshino T."/>
            <person name="Murakami K."/>
        </authorList>
    </citation>
    <scope>NUCLEOTIDE SEQUENCE [LARGE SCALE GENOMIC DNA]</scope>
    <source>
        <strain evidence="1">Y72</strain>
    </source>
</reference>
<evidence type="ECO:0000313" key="1">
    <source>
        <dbReference type="EMBL" id="GAF25116.1"/>
    </source>
</evidence>